<protein>
    <submittedName>
        <fullName evidence="8">Sodium/hydrogen exchanger</fullName>
    </submittedName>
</protein>
<dbReference type="RefSeq" id="WP_221250398.1">
    <property type="nucleotide sequence ID" value="NZ_AP024355.1"/>
</dbReference>
<evidence type="ECO:0000256" key="2">
    <source>
        <dbReference type="ARBA" id="ARBA00022692"/>
    </source>
</evidence>
<keyword evidence="9" id="KW-1185">Reference proteome</keyword>
<dbReference type="InterPro" id="IPR046342">
    <property type="entry name" value="CBS_dom_sf"/>
</dbReference>
<evidence type="ECO:0000259" key="7">
    <source>
        <dbReference type="PROSITE" id="PS51371"/>
    </source>
</evidence>
<keyword evidence="5" id="KW-0129">CBS domain</keyword>
<sequence>MAAEYLHILAAIAIIFLGALIGGRAASWCRIPRVTGYLVTGLLIGPSFAHLAGLPPLLPSEALAGLRLVSDIALALILMNIGGLFELERLRRWKHRIALFSLSEMALTFTLVGLAVLVCNLVVLQTTVPGLNLWQTSLAFALLLGTIAVATAPAATLMVIREYEAEGPVTGLVLTLVGFNNLASVLGFAVVCHFLILPDEGLGTLLLGMFGPMVIGGLFGLAMALWAQRLELPSEHKVLLLGGVAAATALCRSLEMDHLLASLVLGVILANSSPRWHRLQESLRQVDYLLYVAFFVLAGANLHLETLGHIGLLGVAYVLARTLGKGLGAAIGARLGAFGQRERQYVGLALLAQAGVAIGLASKLSQQWPAGGRLLETVVLGSVVIFELVGPLAVRHGLVRAGEVPILSLLQKRAPQGTLEGMHSVAEHFRSALGLPAGHRLNDPGDILVRHVMRQNVETVRHDTPYYDLLRIIAHSRYDRFPVVDRQERFLGMINYTEIRNLLFEPSLVPLVVAGDLATAANHALGPDMPLREALKTLQLNRNISYFPVIDPADPQRLLGILSQNDVLAAFRRPESS</sequence>
<keyword evidence="2 6" id="KW-0812">Transmembrane</keyword>
<dbReference type="Gene3D" id="1.20.1530.20">
    <property type="match status" value="1"/>
</dbReference>
<dbReference type="Pfam" id="PF00999">
    <property type="entry name" value="Na_H_Exchanger"/>
    <property type="match status" value="1"/>
</dbReference>
<dbReference type="SMART" id="SM00116">
    <property type="entry name" value="CBS"/>
    <property type="match status" value="2"/>
</dbReference>
<dbReference type="InterPro" id="IPR000644">
    <property type="entry name" value="CBS_dom"/>
</dbReference>
<feature type="domain" description="CBS" evidence="7">
    <location>
        <begin position="453"/>
        <end position="511"/>
    </location>
</feature>
<dbReference type="PANTHER" id="PTHR43021:SF2">
    <property type="entry name" value="CATION_H+ EXCHANGER DOMAIN-CONTAINING PROTEIN"/>
    <property type="match status" value="1"/>
</dbReference>
<organism evidence="8 9">
    <name type="scientific">Desulfuromonas versatilis</name>
    <dbReference type="NCBI Taxonomy" id="2802975"/>
    <lineage>
        <taxon>Bacteria</taxon>
        <taxon>Pseudomonadati</taxon>
        <taxon>Thermodesulfobacteriota</taxon>
        <taxon>Desulfuromonadia</taxon>
        <taxon>Desulfuromonadales</taxon>
        <taxon>Desulfuromonadaceae</taxon>
        <taxon>Desulfuromonas</taxon>
    </lineage>
</organism>
<evidence type="ECO:0000256" key="6">
    <source>
        <dbReference type="SAM" id="Phobius"/>
    </source>
</evidence>
<dbReference type="InterPro" id="IPR006153">
    <property type="entry name" value="Cation/H_exchanger_TM"/>
</dbReference>
<feature type="transmembrane region" description="Helical" evidence="6">
    <location>
        <begin position="97"/>
        <end position="118"/>
    </location>
</feature>
<dbReference type="Proteomes" id="UP001319827">
    <property type="component" value="Chromosome"/>
</dbReference>
<evidence type="ECO:0000256" key="5">
    <source>
        <dbReference type="PROSITE-ProRule" id="PRU00703"/>
    </source>
</evidence>
<feature type="transmembrane region" description="Helical" evidence="6">
    <location>
        <begin position="288"/>
        <end position="304"/>
    </location>
</feature>
<evidence type="ECO:0000313" key="8">
    <source>
        <dbReference type="EMBL" id="BCR07028.1"/>
    </source>
</evidence>
<evidence type="ECO:0000256" key="4">
    <source>
        <dbReference type="ARBA" id="ARBA00023136"/>
    </source>
</evidence>
<reference evidence="8 9" key="1">
    <citation type="journal article" date="2016" name="C (Basel)">
        <title>Selective Growth of and Electricity Production by Marine Exoelectrogenic Bacteria in Self-Aggregated Hydrogel of Microbially Reduced Graphene Oxide.</title>
        <authorList>
            <person name="Yoshida N."/>
            <person name="Goto Y."/>
            <person name="Miyata Y."/>
        </authorList>
    </citation>
    <scope>NUCLEOTIDE SEQUENCE [LARGE SCALE GENOMIC DNA]</scope>
    <source>
        <strain evidence="8 9">NIT-T3</strain>
    </source>
</reference>
<feature type="transmembrane region" description="Helical" evidence="6">
    <location>
        <begin position="6"/>
        <end position="22"/>
    </location>
</feature>
<evidence type="ECO:0000256" key="1">
    <source>
        <dbReference type="ARBA" id="ARBA00004141"/>
    </source>
</evidence>
<feature type="transmembrane region" description="Helical" evidence="6">
    <location>
        <begin position="34"/>
        <end position="52"/>
    </location>
</feature>
<gene>
    <name evidence="8" type="ORF">DESUT3_40970</name>
</gene>
<reference evidence="8 9" key="2">
    <citation type="journal article" date="2021" name="Int. J. Syst. Evol. Microbiol.">
        <title>Isolation and Polyphasic Characterization of Desulfuromonas versatilis sp. Nov., an Electrogenic Bacteria Capable of Versatile Metabolism Isolated from a Graphene Oxide-Reducing Enrichment Culture.</title>
        <authorList>
            <person name="Xie L."/>
            <person name="Yoshida N."/>
            <person name="Ishii S."/>
            <person name="Meng L."/>
        </authorList>
    </citation>
    <scope>NUCLEOTIDE SEQUENCE [LARGE SCALE GENOMIC DNA]</scope>
    <source>
        <strain evidence="8 9">NIT-T3</strain>
    </source>
</reference>
<feature type="transmembrane region" description="Helical" evidence="6">
    <location>
        <begin position="138"/>
        <end position="160"/>
    </location>
</feature>
<name>A0ABN6E3W6_9BACT</name>
<dbReference type="PANTHER" id="PTHR43021">
    <property type="entry name" value="NA(+)/H(+) ANTIPORTER-RELATED"/>
    <property type="match status" value="1"/>
</dbReference>
<feature type="transmembrane region" description="Helical" evidence="6">
    <location>
        <begin position="64"/>
        <end position="85"/>
    </location>
</feature>
<dbReference type="SUPFAM" id="SSF54631">
    <property type="entry name" value="CBS-domain pair"/>
    <property type="match status" value="1"/>
</dbReference>
<proteinExistence type="predicted"/>
<feature type="domain" description="CBS" evidence="7">
    <location>
        <begin position="518"/>
        <end position="577"/>
    </location>
</feature>
<keyword evidence="4 6" id="KW-0472">Membrane</keyword>
<dbReference type="Gene3D" id="3.10.580.10">
    <property type="entry name" value="CBS-domain"/>
    <property type="match status" value="1"/>
</dbReference>
<dbReference type="InterPro" id="IPR038770">
    <property type="entry name" value="Na+/solute_symporter_sf"/>
</dbReference>
<dbReference type="Pfam" id="PF00571">
    <property type="entry name" value="CBS"/>
    <property type="match status" value="2"/>
</dbReference>
<comment type="subcellular location">
    <subcellularLocation>
        <location evidence="1">Membrane</location>
        <topology evidence="1">Multi-pass membrane protein</topology>
    </subcellularLocation>
</comment>
<feature type="transmembrane region" description="Helical" evidence="6">
    <location>
        <begin position="202"/>
        <end position="226"/>
    </location>
</feature>
<evidence type="ECO:0000313" key="9">
    <source>
        <dbReference type="Proteomes" id="UP001319827"/>
    </source>
</evidence>
<keyword evidence="3 6" id="KW-1133">Transmembrane helix</keyword>
<feature type="transmembrane region" description="Helical" evidence="6">
    <location>
        <begin position="172"/>
        <end position="196"/>
    </location>
</feature>
<dbReference type="EMBL" id="AP024355">
    <property type="protein sequence ID" value="BCR07028.1"/>
    <property type="molecule type" value="Genomic_DNA"/>
</dbReference>
<evidence type="ECO:0000256" key="3">
    <source>
        <dbReference type="ARBA" id="ARBA00022989"/>
    </source>
</evidence>
<accession>A0ABN6E3W6</accession>
<dbReference type="PROSITE" id="PS51371">
    <property type="entry name" value="CBS"/>
    <property type="match status" value="2"/>
</dbReference>